<dbReference type="Proteomes" id="UP000324222">
    <property type="component" value="Unassembled WGS sequence"/>
</dbReference>
<keyword evidence="2" id="KW-1185">Reference proteome</keyword>
<organism evidence="1 2">
    <name type="scientific">Portunus trituberculatus</name>
    <name type="common">Swimming crab</name>
    <name type="synonym">Neptunus trituberculatus</name>
    <dbReference type="NCBI Taxonomy" id="210409"/>
    <lineage>
        <taxon>Eukaryota</taxon>
        <taxon>Metazoa</taxon>
        <taxon>Ecdysozoa</taxon>
        <taxon>Arthropoda</taxon>
        <taxon>Crustacea</taxon>
        <taxon>Multicrustacea</taxon>
        <taxon>Malacostraca</taxon>
        <taxon>Eumalacostraca</taxon>
        <taxon>Eucarida</taxon>
        <taxon>Decapoda</taxon>
        <taxon>Pleocyemata</taxon>
        <taxon>Brachyura</taxon>
        <taxon>Eubrachyura</taxon>
        <taxon>Portunoidea</taxon>
        <taxon>Portunidae</taxon>
        <taxon>Portuninae</taxon>
        <taxon>Portunus</taxon>
    </lineage>
</organism>
<protein>
    <submittedName>
        <fullName evidence="1">Uncharacterized protein</fullName>
    </submittedName>
</protein>
<gene>
    <name evidence="1" type="ORF">E2C01_050081</name>
</gene>
<sequence>MAASSSSVFTMVRGVSSSALGDWGSTGTCSYDYSPLSVAIMRPPDTITRASLEFLQKSRRHLATPLDSSGRIQP</sequence>
<name>A0A5B7GGB1_PORTR</name>
<evidence type="ECO:0000313" key="2">
    <source>
        <dbReference type="Proteomes" id="UP000324222"/>
    </source>
</evidence>
<reference evidence="1 2" key="1">
    <citation type="submission" date="2019-05" db="EMBL/GenBank/DDBJ databases">
        <title>Another draft genome of Portunus trituberculatus and its Hox gene families provides insights of decapod evolution.</title>
        <authorList>
            <person name="Jeong J.-H."/>
            <person name="Song I."/>
            <person name="Kim S."/>
            <person name="Choi T."/>
            <person name="Kim D."/>
            <person name="Ryu S."/>
            <person name="Kim W."/>
        </authorList>
    </citation>
    <scope>NUCLEOTIDE SEQUENCE [LARGE SCALE GENOMIC DNA]</scope>
    <source>
        <tissue evidence="1">Muscle</tissue>
    </source>
</reference>
<dbReference type="EMBL" id="VSRR010013717">
    <property type="protein sequence ID" value="MPC56128.1"/>
    <property type="molecule type" value="Genomic_DNA"/>
</dbReference>
<comment type="caution">
    <text evidence="1">The sequence shown here is derived from an EMBL/GenBank/DDBJ whole genome shotgun (WGS) entry which is preliminary data.</text>
</comment>
<evidence type="ECO:0000313" key="1">
    <source>
        <dbReference type="EMBL" id="MPC56128.1"/>
    </source>
</evidence>
<proteinExistence type="predicted"/>
<dbReference type="AlphaFoldDB" id="A0A5B7GGB1"/>
<accession>A0A5B7GGB1</accession>